<organism evidence="3 4">
    <name type="scientific">Blautia obeum</name>
    <dbReference type="NCBI Taxonomy" id="40520"/>
    <lineage>
        <taxon>Bacteria</taxon>
        <taxon>Bacillati</taxon>
        <taxon>Bacillota</taxon>
        <taxon>Clostridia</taxon>
        <taxon>Lachnospirales</taxon>
        <taxon>Lachnospiraceae</taxon>
        <taxon>Blautia</taxon>
    </lineage>
</organism>
<comment type="similarity">
    <text evidence="1">Belongs to the Nudix hydrolase family.</text>
</comment>
<sequence length="141" mass="16114">MNMCMIQDHKGNVLALDKVNDSYTGTTFPGGHVEANEIFQKSMIREVWEETGLTVEAPKLGGLYHWHKSGVHYVITLYKADKFTGELKSSEEGRVYWIPLEELKTKELATGMEHVLRILESEKVDECYMHLEADGYVGDLY</sequence>
<dbReference type="PANTHER" id="PTHR43736">
    <property type="entry name" value="ADP-RIBOSE PYROPHOSPHATASE"/>
    <property type="match status" value="1"/>
</dbReference>
<evidence type="ECO:0000313" key="4">
    <source>
        <dbReference type="Proteomes" id="UP000095447"/>
    </source>
</evidence>
<name>A0A174F8G6_9FIRM</name>
<dbReference type="CDD" id="cd18875">
    <property type="entry name" value="NUDIX_Hydrolase"/>
    <property type="match status" value="1"/>
</dbReference>
<accession>A0A174F8G6</accession>
<dbReference type="InterPro" id="IPR015797">
    <property type="entry name" value="NUDIX_hydrolase-like_dom_sf"/>
</dbReference>
<evidence type="ECO:0000313" key="3">
    <source>
        <dbReference type="EMBL" id="CUO46632.1"/>
    </source>
</evidence>
<dbReference type="PANTHER" id="PTHR43736:SF1">
    <property type="entry name" value="DIHYDRONEOPTERIN TRIPHOSPHATE DIPHOSPHATASE"/>
    <property type="match status" value="1"/>
</dbReference>
<protein>
    <submittedName>
        <fullName evidence="3">Nucleoside triphosphatase YtkD</fullName>
    </submittedName>
</protein>
<dbReference type="EMBL" id="CYZA01000025">
    <property type="protein sequence ID" value="CUO46632.1"/>
    <property type="molecule type" value="Genomic_DNA"/>
</dbReference>
<dbReference type="Pfam" id="PF00293">
    <property type="entry name" value="NUDIX"/>
    <property type="match status" value="1"/>
</dbReference>
<dbReference type="SUPFAM" id="SSF55811">
    <property type="entry name" value="Nudix"/>
    <property type="match status" value="1"/>
</dbReference>
<proteinExistence type="inferred from homology"/>
<dbReference type="PROSITE" id="PS51462">
    <property type="entry name" value="NUDIX"/>
    <property type="match status" value="1"/>
</dbReference>
<dbReference type="AlphaFoldDB" id="A0A174F8G6"/>
<dbReference type="InterPro" id="IPR000086">
    <property type="entry name" value="NUDIX_hydrolase_dom"/>
</dbReference>
<evidence type="ECO:0000256" key="1">
    <source>
        <dbReference type="ARBA" id="ARBA00005582"/>
    </source>
</evidence>
<dbReference type="Gene3D" id="3.90.79.10">
    <property type="entry name" value="Nucleoside Triphosphate Pyrophosphohydrolase"/>
    <property type="match status" value="1"/>
</dbReference>
<dbReference type="Proteomes" id="UP000095447">
    <property type="component" value="Unassembled WGS sequence"/>
</dbReference>
<gene>
    <name evidence="3" type="ORF">ERS852395_03121</name>
</gene>
<feature type="domain" description="Nudix hydrolase" evidence="2">
    <location>
        <begin position="1"/>
        <end position="120"/>
    </location>
</feature>
<reference evidence="3 4" key="1">
    <citation type="submission" date="2015-09" db="EMBL/GenBank/DDBJ databases">
        <authorList>
            <consortium name="Pathogen Informatics"/>
        </authorList>
    </citation>
    <scope>NUCLEOTIDE SEQUENCE [LARGE SCALE GENOMIC DNA]</scope>
    <source>
        <strain evidence="3 4">2789STDY5608838</strain>
    </source>
</reference>
<evidence type="ECO:0000259" key="2">
    <source>
        <dbReference type="PROSITE" id="PS51462"/>
    </source>
</evidence>